<evidence type="ECO:0000313" key="10">
    <source>
        <dbReference type="EMBL" id="OUT23018.1"/>
    </source>
</evidence>
<feature type="transmembrane region" description="Helical" evidence="8">
    <location>
        <begin position="425"/>
        <end position="446"/>
    </location>
</feature>
<accession>A0A1Z8JQY7</accession>
<feature type="transmembrane region" description="Helical" evidence="8">
    <location>
        <begin position="135"/>
        <end position="153"/>
    </location>
</feature>
<evidence type="ECO:0000256" key="6">
    <source>
        <dbReference type="ARBA" id="ARBA00038347"/>
    </source>
</evidence>
<feature type="domain" description="Major facilitator superfamily (MFS) profile" evidence="9">
    <location>
        <begin position="99"/>
        <end position="544"/>
    </location>
</feature>
<proteinExistence type="inferred from homology"/>
<dbReference type="GO" id="GO:0022857">
    <property type="term" value="F:transmembrane transporter activity"/>
    <property type="evidence" value="ECO:0007669"/>
    <property type="project" value="InterPro"/>
</dbReference>
<dbReference type="AlphaFoldDB" id="A0A1Z8JQY7"/>
<dbReference type="GO" id="GO:0001765">
    <property type="term" value="P:membrane raft assembly"/>
    <property type="evidence" value="ECO:0007669"/>
    <property type="project" value="UniProtKB-ARBA"/>
</dbReference>
<dbReference type="PANTHER" id="PTHR23502:SF51">
    <property type="entry name" value="QUINIDINE RESISTANCE PROTEIN 1-RELATED"/>
    <property type="match status" value="1"/>
</dbReference>
<comment type="function">
    <text evidence="7">MFS antiporter that does not display functional linkage as drug transporter and performs functions that significantly affect biofilm development and virulence. No substrate for transport has been identified yet, but plays an important role in the growth in the host.</text>
</comment>
<feature type="transmembrane region" description="Helical" evidence="8">
    <location>
        <begin position="253"/>
        <end position="273"/>
    </location>
</feature>
<feature type="transmembrane region" description="Helical" evidence="8">
    <location>
        <begin position="452"/>
        <end position="478"/>
    </location>
</feature>
<dbReference type="SUPFAM" id="SSF103473">
    <property type="entry name" value="MFS general substrate transporter"/>
    <property type="match status" value="1"/>
</dbReference>
<dbReference type="GO" id="GO:0005886">
    <property type="term" value="C:plasma membrane"/>
    <property type="evidence" value="ECO:0007669"/>
    <property type="project" value="TreeGrafter"/>
</dbReference>
<feature type="transmembrane region" description="Helical" evidence="8">
    <location>
        <begin position="223"/>
        <end position="241"/>
    </location>
</feature>
<dbReference type="Gene3D" id="1.20.1250.20">
    <property type="entry name" value="MFS general substrate transporter like domains"/>
    <property type="match status" value="1"/>
</dbReference>
<evidence type="ECO:0000256" key="5">
    <source>
        <dbReference type="ARBA" id="ARBA00023136"/>
    </source>
</evidence>
<gene>
    <name evidence="10" type="ORF">CAS74_001321</name>
</gene>
<evidence type="ECO:0000256" key="1">
    <source>
        <dbReference type="ARBA" id="ARBA00004141"/>
    </source>
</evidence>
<feature type="transmembrane region" description="Helical" evidence="8">
    <location>
        <begin position="188"/>
        <end position="211"/>
    </location>
</feature>
<feature type="transmembrane region" description="Helical" evidence="8">
    <location>
        <begin position="490"/>
        <end position="510"/>
    </location>
</feature>
<evidence type="ECO:0000256" key="3">
    <source>
        <dbReference type="ARBA" id="ARBA00022692"/>
    </source>
</evidence>
<dbReference type="InterPro" id="IPR011701">
    <property type="entry name" value="MFS"/>
</dbReference>
<dbReference type="InterPro" id="IPR020846">
    <property type="entry name" value="MFS_dom"/>
</dbReference>
<name>A0A1Z8JQY7_PICKU</name>
<feature type="transmembrane region" description="Helical" evidence="8">
    <location>
        <begin position="97"/>
        <end position="120"/>
    </location>
</feature>
<protein>
    <recommendedName>
        <fullName evidence="9">Major facilitator superfamily (MFS) profile domain-containing protein</fullName>
    </recommendedName>
</protein>
<evidence type="ECO:0000259" key="9">
    <source>
        <dbReference type="PROSITE" id="PS50850"/>
    </source>
</evidence>
<evidence type="ECO:0000313" key="11">
    <source>
        <dbReference type="Proteomes" id="UP000195871"/>
    </source>
</evidence>
<comment type="similarity">
    <text evidence="6">Belongs to the major facilitator superfamily. CAR1 family.</text>
</comment>
<feature type="transmembrane region" description="Helical" evidence="8">
    <location>
        <begin position="363"/>
        <end position="389"/>
    </location>
</feature>
<dbReference type="VEuPathDB" id="FungiDB:C5L36_0A01250"/>
<dbReference type="PANTHER" id="PTHR23502">
    <property type="entry name" value="MAJOR FACILITATOR SUPERFAMILY"/>
    <property type="match status" value="1"/>
</dbReference>
<dbReference type="InterPro" id="IPR036259">
    <property type="entry name" value="MFS_trans_sf"/>
</dbReference>
<evidence type="ECO:0000256" key="8">
    <source>
        <dbReference type="SAM" id="Phobius"/>
    </source>
</evidence>
<dbReference type="GO" id="GO:0045121">
    <property type="term" value="C:membrane raft"/>
    <property type="evidence" value="ECO:0007669"/>
    <property type="project" value="UniProtKB-ARBA"/>
</dbReference>
<dbReference type="EMBL" id="NHMM01000002">
    <property type="protein sequence ID" value="OUT23018.1"/>
    <property type="molecule type" value="Genomic_DNA"/>
</dbReference>
<dbReference type="FunFam" id="1.20.1250.20:FF:000172">
    <property type="entry name" value="MFS multidrug resistance transporter"/>
    <property type="match status" value="1"/>
</dbReference>
<feature type="transmembrane region" description="Helical" evidence="8">
    <location>
        <begin position="334"/>
        <end position="351"/>
    </location>
</feature>
<comment type="subcellular location">
    <subcellularLocation>
        <location evidence="1">Membrane</location>
        <topology evidence="1">Multi-pass membrane protein</topology>
    </subcellularLocation>
</comment>
<sequence>MKVWTSLPFVRDPMQGITSAENGKCGLGRECELEQDGDCNYDYDYDDEDTKETKQADNDGDLVRESLKNQPGDNWELEKYRSIDEDDHTILTHRERVVMALTLSLIGLCSAMSMPIYWTALTELEREFHTTESKINYTVTAYLCFQAVAPVFVSSFSDIWGRRPVILVCITAGLCTNVGLAVSRTYWLIVFLRCVLASSLAPLVSITAASVGDFTTRRNRGSLTGLTTGFTLIGQGIAPFLGAVMDTAWGWPAIFWFSAAFNGTILLLSFVLVPETHRGYVGNLGIKPKSFIHYSPYLLYLGSRLEPYDENKVAKRDHKYQPWKPLMLSYKPDILSILLPCSILFALWTISQTTLSVHFSKVYHMRVIIIGVCFFAPGMASIFGTVISGRVLDYLYRKRKAVYDATYKDLAPQDRPPFNIVKVRLLTIPFAGLFAAMASIVFGWCMDKHTNIAPILIMSFLITFFVMFPLNTAVTVLIDMYPQIAGGATALNNLFRCGMSAIFVSCLNMMEDKMTVGGTYTFMAAISLLFLTVVLRLIIGNEDTITKPKNLSED</sequence>
<keyword evidence="5 8" id="KW-0472">Membrane</keyword>
<evidence type="ECO:0000256" key="7">
    <source>
        <dbReference type="ARBA" id="ARBA00053949"/>
    </source>
</evidence>
<dbReference type="GO" id="GO:0055088">
    <property type="term" value="P:lipid homeostasis"/>
    <property type="evidence" value="ECO:0007669"/>
    <property type="project" value="UniProtKB-ARBA"/>
</dbReference>
<organism evidence="10 11">
    <name type="scientific">Pichia kudriavzevii</name>
    <name type="common">Yeast</name>
    <name type="synonym">Issatchenkia orientalis</name>
    <dbReference type="NCBI Taxonomy" id="4909"/>
    <lineage>
        <taxon>Eukaryota</taxon>
        <taxon>Fungi</taxon>
        <taxon>Dikarya</taxon>
        <taxon>Ascomycota</taxon>
        <taxon>Saccharomycotina</taxon>
        <taxon>Pichiomycetes</taxon>
        <taxon>Pichiales</taxon>
        <taxon>Pichiaceae</taxon>
        <taxon>Pichia</taxon>
    </lineage>
</organism>
<keyword evidence="4 8" id="KW-1133">Transmembrane helix</keyword>
<evidence type="ECO:0000256" key="2">
    <source>
        <dbReference type="ARBA" id="ARBA00022448"/>
    </source>
</evidence>
<evidence type="ECO:0000256" key="4">
    <source>
        <dbReference type="ARBA" id="ARBA00022989"/>
    </source>
</evidence>
<keyword evidence="3 8" id="KW-0812">Transmembrane</keyword>
<dbReference type="Pfam" id="PF07690">
    <property type="entry name" value="MFS_1"/>
    <property type="match status" value="1"/>
</dbReference>
<comment type="caution">
    <text evidence="10">The sequence shown here is derived from an EMBL/GenBank/DDBJ whole genome shotgun (WGS) entry which is preliminary data.</text>
</comment>
<feature type="transmembrane region" description="Helical" evidence="8">
    <location>
        <begin position="522"/>
        <end position="539"/>
    </location>
</feature>
<dbReference type="PROSITE" id="PS50850">
    <property type="entry name" value="MFS"/>
    <property type="match status" value="1"/>
</dbReference>
<keyword evidence="2" id="KW-0813">Transport</keyword>
<feature type="transmembrane region" description="Helical" evidence="8">
    <location>
        <begin position="165"/>
        <end position="182"/>
    </location>
</feature>
<reference evidence="10 11" key="1">
    <citation type="submission" date="2017-05" db="EMBL/GenBank/DDBJ databases">
        <title>The Genome Sequence of Candida krusei Ckrusei653.</title>
        <authorList>
            <person name="Cuomo C."/>
            <person name="Forche A."/>
            <person name="Young S."/>
            <person name="Abouelleil A."/>
            <person name="Cao P."/>
            <person name="Chapman S."/>
            <person name="Cusick C."/>
            <person name="Shea T."/>
            <person name="Nusbaum C."/>
            <person name="Birren B."/>
        </authorList>
    </citation>
    <scope>NUCLEOTIDE SEQUENCE [LARGE SCALE GENOMIC DNA]</scope>
    <source>
        <strain evidence="10 11">Ckrusei653</strain>
    </source>
</reference>
<dbReference type="Proteomes" id="UP000195871">
    <property type="component" value="Unassembled WGS sequence"/>
</dbReference>